<dbReference type="PANTHER" id="PTHR10169:SF38">
    <property type="entry name" value="DNA TOPOISOMERASE 2"/>
    <property type="match status" value="1"/>
</dbReference>
<dbReference type="GO" id="GO:0000819">
    <property type="term" value="P:sister chromatid segregation"/>
    <property type="evidence" value="ECO:0007669"/>
    <property type="project" value="TreeGrafter"/>
</dbReference>
<comment type="cofactor">
    <cofactor evidence="2">
        <name>Mg(2+)</name>
        <dbReference type="ChEBI" id="CHEBI:18420"/>
    </cofactor>
</comment>
<dbReference type="InterPro" id="IPR050634">
    <property type="entry name" value="DNA_Topoisomerase_II"/>
</dbReference>
<comment type="catalytic activity">
    <reaction evidence="1">
        <text>ATP-dependent breakage, passage and rejoining of double-stranded DNA.</text>
        <dbReference type="EC" id="5.6.2.2"/>
    </reaction>
</comment>
<dbReference type="EMBL" id="GL984189">
    <property type="protein sequence ID" value="EGR29060.1"/>
    <property type="molecule type" value="Genomic_DNA"/>
</dbReference>
<dbReference type="EC" id="5.6.2.2" evidence="3"/>
<dbReference type="GeneID" id="14905155"/>
<dbReference type="GO" id="GO:0005634">
    <property type="term" value="C:nucleus"/>
    <property type="evidence" value="ECO:0007669"/>
    <property type="project" value="TreeGrafter"/>
</dbReference>
<name>G0R0E5_ICHMU</name>
<dbReference type="RefSeq" id="XP_004030296.1">
    <property type="nucleotide sequence ID" value="XM_004030248.1"/>
</dbReference>
<evidence type="ECO:0000313" key="7">
    <source>
        <dbReference type="EMBL" id="EGR29060.1"/>
    </source>
</evidence>
<gene>
    <name evidence="7" type="ORF">IMG5_163900</name>
</gene>
<evidence type="ECO:0000256" key="1">
    <source>
        <dbReference type="ARBA" id="ARBA00000185"/>
    </source>
</evidence>
<evidence type="ECO:0000256" key="2">
    <source>
        <dbReference type="ARBA" id="ARBA00001946"/>
    </source>
</evidence>
<keyword evidence="8" id="KW-1185">Reference proteome</keyword>
<dbReference type="GO" id="GO:0003918">
    <property type="term" value="F:DNA topoisomerase type II (double strand cut, ATP-hydrolyzing) activity"/>
    <property type="evidence" value="ECO:0007669"/>
    <property type="project" value="UniProtKB-EC"/>
</dbReference>
<keyword evidence="5" id="KW-0238">DNA-binding</keyword>
<keyword evidence="4" id="KW-0799">Topoisomerase</keyword>
<evidence type="ECO:0000313" key="8">
    <source>
        <dbReference type="Proteomes" id="UP000008983"/>
    </source>
</evidence>
<proteinExistence type="predicted"/>
<dbReference type="PRINTS" id="PR00418">
    <property type="entry name" value="TPI2FAMILY"/>
</dbReference>
<dbReference type="GO" id="GO:0003677">
    <property type="term" value="F:DNA binding"/>
    <property type="evidence" value="ECO:0007669"/>
    <property type="project" value="UniProtKB-KW"/>
</dbReference>
<dbReference type="AlphaFoldDB" id="G0R0E5"/>
<evidence type="ECO:0000256" key="4">
    <source>
        <dbReference type="ARBA" id="ARBA00023029"/>
    </source>
</evidence>
<dbReference type="GO" id="GO:0000712">
    <property type="term" value="P:resolution of meiotic recombination intermediates"/>
    <property type="evidence" value="ECO:0007669"/>
    <property type="project" value="TreeGrafter"/>
</dbReference>
<protein>
    <recommendedName>
        <fullName evidence="3">DNA topoisomerase (ATP-hydrolyzing)</fullName>
        <ecNumber evidence="3">5.6.2.2</ecNumber>
    </recommendedName>
</protein>
<dbReference type="InterPro" id="IPR036890">
    <property type="entry name" value="HATPase_C_sf"/>
</dbReference>
<dbReference type="Gene3D" id="3.30.565.10">
    <property type="entry name" value="Histidine kinase-like ATPase, C-terminal domain"/>
    <property type="match status" value="1"/>
</dbReference>
<keyword evidence="6" id="KW-0413">Isomerase</keyword>
<organism evidence="7 8">
    <name type="scientific">Ichthyophthirius multifiliis</name>
    <name type="common">White spot disease agent</name>
    <name type="synonym">Ich</name>
    <dbReference type="NCBI Taxonomy" id="5932"/>
    <lineage>
        <taxon>Eukaryota</taxon>
        <taxon>Sar</taxon>
        <taxon>Alveolata</taxon>
        <taxon>Ciliophora</taxon>
        <taxon>Intramacronucleata</taxon>
        <taxon>Oligohymenophorea</taxon>
        <taxon>Hymenostomatida</taxon>
        <taxon>Ophryoglenina</taxon>
        <taxon>Ichthyophthirius</taxon>
    </lineage>
</organism>
<dbReference type="OrthoDB" id="276498at2759"/>
<evidence type="ECO:0000256" key="5">
    <source>
        <dbReference type="ARBA" id="ARBA00023125"/>
    </source>
</evidence>
<reference evidence="7 8" key="1">
    <citation type="submission" date="2011-07" db="EMBL/GenBank/DDBJ databases">
        <authorList>
            <person name="Coyne R."/>
            <person name="Brami D."/>
            <person name="Johnson J."/>
            <person name="Hostetler J."/>
            <person name="Hannick L."/>
            <person name="Clark T."/>
            <person name="Cassidy-Hanley D."/>
            <person name="Inman J."/>
        </authorList>
    </citation>
    <scope>NUCLEOTIDE SEQUENCE [LARGE SCALE GENOMIC DNA]</scope>
    <source>
        <strain evidence="7 8">G5</strain>
    </source>
</reference>
<dbReference type="SUPFAM" id="SSF55874">
    <property type="entry name" value="ATPase domain of HSP90 chaperone/DNA topoisomerase II/histidine kinase"/>
    <property type="match status" value="1"/>
</dbReference>
<accession>G0R0E5</accession>
<dbReference type="Proteomes" id="UP000008983">
    <property type="component" value="Unassembled WGS sequence"/>
</dbReference>
<dbReference type="STRING" id="857967.G0R0E5"/>
<dbReference type="OMA" id="WISCENN"/>
<dbReference type="InParanoid" id="G0R0E5"/>
<evidence type="ECO:0000256" key="6">
    <source>
        <dbReference type="ARBA" id="ARBA00023235"/>
    </source>
</evidence>
<dbReference type="PANTHER" id="PTHR10169">
    <property type="entry name" value="DNA TOPOISOMERASE/GYRASE"/>
    <property type="match status" value="1"/>
</dbReference>
<sequence length="199" mass="23083">MSNQNKTVEQKYQKKSQLEHILLRPDSYVGSVECEQKTLWILSKEGNHFIEKEIDFVPAFYKIFDEINVNAADNFQRRDEGKIMDTLKVLINPEQNMISVWNNGQGIPVVMHKEHNVYVPEMIFGQLLTGSNYDDNEQKLQAVGMVMGLNQLIYFQQNLFQNVMMKIMGNTTNKNGEKICLKELNQQQKNIKKGEIIPV</sequence>
<dbReference type="eggNOG" id="KOG0355">
    <property type="taxonomic scope" value="Eukaryota"/>
</dbReference>
<evidence type="ECO:0000256" key="3">
    <source>
        <dbReference type="ARBA" id="ARBA00012895"/>
    </source>
</evidence>